<protein>
    <submittedName>
        <fullName evidence="1">Uncharacterized protein</fullName>
    </submittedName>
</protein>
<evidence type="ECO:0000313" key="2">
    <source>
        <dbReference type="Proteomes" id="UP001629432"/>
    </source>
</evidence>
<dbReference type="RefSeq" id="WP_408336919.1">
    <property type="nucleotide sequence ID" value="NZ_JAQQCF010000012.1"/>
</dbReference>
<gene>
    <name evidence="1" type="ORF">PQQ63_15135</name>
</gene>
<dbReference type="Proteomes" id="UP001629432">
    <property type="component" value="Unassembled WGS sequence"/>
</dbReference>
<dbReference type="EMBL" id="JAQQCF010000012">
    <property type="protein sequence ID" value="MFM0638034.1"/>
    <property type="molecule type" value="Genomic_DNA"/>
</dbReference>
<organism evidence="1 2">
    <name type="scientific">Paraburkholderia metrosideri</name>
    <dbReference type="NCBI Taxonomy" id="580937"/>
    <lineage>
        <taxon>Bacteria</taxon>
        <taxon>Pseudomonadati</taxon>
        <taxon>Pseudomonadota</taxon>
        <taxon>Betaproteobacteria</taxon>
        <taxon>Burkholderiales</taxon>
        <taxon>Burkholderiaceae</taxon>
        <taxon>Paraburkholderia</taxon>
    </lineage>
</organism>
<name>A0ABW9DTT6_9BURK</name>
<keyword evidence="2" id="KW-1185">Reference proteome</keyword>
<sequence>MIQPIEIKTSTLRRCCEIIGKRGALGVVDLASLADLGDTRVRKAITRGVELGFLTEGSKPPRIGKGNRTKTWVRTDKPLPAIADAYEFEVEEVTYAPADFTPRRDWAVVALFGDYEAHA</sequence>
<evidence type="ECO:0000313" key="1">
    <source>
        <dbReference type="EMBL" id="MFM0638034.1"/>
    </source>
</evidence>
<accession>A0ABW9DTT6</accession>
<reference evidence="1 2" key="1">
    <citation type="journal article" date="2024" name="Chem. Sci.">
        <title>Discovery of megapolipeptins by genome mining of a Burkholderiales bacteria collection.</title>
        <authorList>
            <person name="Paulo B.S."/>
            <person name="Recchia M.J.J."/>
            <person name="Lee S."/>
            <person name="Fergusson C.H."/>
            <person name="Romanowski S.B."/>
            <person name="Hernandez A."/>
            <person name="Krull N."/>
            <person name="Liu D.Y."/>
            <person name="Cavanagh H."/>
            <person name="Bos A."/>
            <person name="Gray C.A."/>
            <person name="Murphy B.T."/>
            <person name="Linington R.G."/>
            <person name="Eustaquio A.S."/>
        </authorList>
    </citation>
    <scope>NUCLEOTIDE SEQUENCE [LARGE SCALE GENOMIC DNA]</scope>
    <source>
        <strain evidence="1 2">RL17-338-BIC-A</strain>
    </source>
</reference>
<comment type="caution">
    <text evidence="1">The sequence shown here is derived from an EMBL/GenBank/DDBJ whole genome shotgun (WGS) entry which is preliminary data.</text>
</comment>
<proteinExistence type="predicted"/>